<reference evidence="2" key="1">
    <citation type="journal article" date="2014" name="PLoS ONE">
        <title>Transcriptome-Based Identification of ABC Transporters in the Western Tarnished Plant Bug Lygus hesperus.</title>
        <authorList>
            <person name="Hull J.J."/>
            <person name="Chaney K."/>
            <person name="Geib S.M."/>
            <person name="Fabrick J.A."/>
            <person name="Brent C.S."/>
            <person name="Walsh D."/>
            <person name="Lavine L.C."/>
        </authorList>
    </citation>
    <scope>NUCLEOTIDE SEQUENCE</scope>
</reference>
<feature type="compositionally biased region" description="Low complexity" evidence="1">
    <location>
        <begin position="169"/>
        <end position="185"/>
    </location>
</feature>
<evidence type="ECO:0000256" key="1">
    <source>
        <dbReference type="SAM" id="MobiDB-lite"/>
    </source>
</evidence>
<accession>A0A0A9XNB5</accession>
<sequence>STTLIPTDTSTTSYQFSSSIYTVDTNVPFSESEHTTEAMTSAPQSTSSTPSDLIDSTTTTVMMESTTSEPNTTSIKSSTFHSSQTSTFLFTDTTTLQTIDVSTMGTIESLNESVPQTTLSIHTDSMENSTATVAGESSAPETFSTTPMSSTFPSSFIPTDETTFQDFATSTTGTTESESEPSTKSIVSTPQSAFSTNTDFLERTISTVGMEMSTPEPDTTTLKLSTFRSSESSPFLPTDGTTFQNFETSPTRTTESSRESEPVTKPIISTPRSTN</sequence>
<dbReference type="EMBL" id="GBHO01021387">
    <property type="protein sequence ID" value="JAG22217.1"/>
    <property type="molecule type" value="Transcribed_RNA"/>
</dbReference>
<organism evidence="2">
    <name type="scientific">Lygus hesperus</name>
    <name type="common">Western plant bug</name>
    <dbReference type="NCBI Taxonomy" id="30085"/>
    <lineage>
        <taxon>Eukaryota</taxon>
        <taxon>Metazoa</taxon>
        <taxon>Ecdysozoa</taxon>
        <taxon>Arthropoda</taxon>
        <taxon>Hexapoda</taxon>
        <taxon>Insecta</taxon>
        <taxon>Pterygota</taxon>
        <taxon>Neoptera</taxon>
        <taxon>Paraneoptera</taxon>
        <taxon>Hemiptera</taxon>
        <taxon>Heteroptera</taxon>
        <taxon>Panheteroptera</taxon>
        <taxon>Cimicomorpha</taxon>
        <taxon>Miridae</taxon>
        <taxon>Mirini</taxon>
        <taxon>Lygus</taxon>
    </lineage>
</organism>
<gene>
    <name evidence="2" type="ORF">CM83_102042</name>
</gene>
<reference evidence="2" key="2">
    <citation type="submission" date="2014-07" db="EMBL/GenBank/DDBJ databases">
        <authorList>
            <person name="Hull J."/>
        </authorList>
    </citation>
    <scope>NUCLEOTIDE SEQUENCE</scope>
</reference>
<evidence type="ECO:0000313" key="2">
    <source>
        <dbReference type="EMBL" id="JAG22217.1"/>
    </source>
</evidence>
<protein>
    <submittedName>
        <fullName evidence="2">Uncharacterized protein</fullName>
    </submittedName>
</protein>
<proteinExistence type="predicted"/>
<feature type="region of interest" description="Disordered" evidence="1">
    <location>
        <begin position="228"/>
        <end position="275"/>
    </location>
</feature>
<name>A0A0A9XNB5_LYGHE</name>
<feature type="region of interest" description="Disordered" evidence="1">
    <location>
        <begin position="169"/>
        <end position="190"/>
    </location>
</feature>
<feature type="non-terminal residue" evidence="2">
    <location>
        <position position="1"/>
    </location>
</feature>
<dbReference type="AlphaFoldDB" id="A0A0A9XNB5"/>
<feature type="non-terminal residue" evidence="2">
    <location>
        <position position="275"/>
    </location>
</feature>
<feature type="compositionally biased region" description="Polar residues" evidence="1">
    <location>
        <begin position="228"/>
        <end position="246"/>
    </location>
</feature>
<feature type="compositionally biased region" description="Low complexity" evidence="1">
    <location>
        <begin position="40"/>
        <end position="53"/>
    </location>
</feature>
<feature type="region of interest" description="Disordered" evidence="1">
    <location>
        <begin position="31"/>
        <end position="53"/>
    </location>
</feature>